<evidence type="ECO:0000259" key="5">
    <source>
        <dbReference type="Pfam" id="PF00177"/>
    </source>
</evidence>
<comment type="caution">
    <text evidence="6">The sequence shown here is derived from an EMBL/GenBank/DDBJ whole genome shotgun (WGS) entry which is preliminary data.</text>
</comment>
<keyword evidence="7" id="KW-1185">Reference proteome</keyword>
<dbReference type="EMBL" id="JAEHOE010000035">
    <property type="protein sequence ID" value="KAG2493821.1"/>
    <property type="molecule type" value="Genomic_DNA"/>
</dbReference>
<evidence type="ECO:0000256" key="4">
    <source>
        <dbReference type="SAM" id="MobiDB-lite"/>
    </source>
</evidence>
<feature type="region of interest" description="Disordered" evidence="4">
    <location>
        <begin position="61"/>
        <end position="140"/>
    </location>
</feature>
<accession>A0A835Y477</accession>
<evidence type="ECO:0000256" key="2">
    <source>
        <dbReference type="ARBA" id="ARBA00022980"/>
    </source>
</evidence>
<dbReference type="GO" id="GO:0006412">
    <property type="term" value="P:translation"/>
    <property type="evidence" value="ECO:0007669"/>
    <property type="project" value="InterPro"/>
</dbReference>
<dbReference type="InterPro" id="IPR000235">
    <property type="entry name" value="Ribosomal_uS7"/>
</dbReference>
<feature type="domain" description="Small ribosomal subunit protein uS7" evidence="5">
    <location>
        <begin position="155"/>
        <end position="262"/>
    </location>
</feature>
<dbReference type="Gene3D" id="1.10.455.10">
    <property type="entry name" value="Ribosomal protein S7 domain"/>
    <property type="match status" value="1"/>
</dbReference>
<gene>
    <name evidence="6" type="ORF">HYH03_008039</name>
</gene>
<dbReference type="OrthoDB" id="35139at2759"/>
<name>A0A835Y477_9CHLO</name>
<dbReference type="SUPFAM" id="SSF47973">
    <property type="entry name" value="Ribosomal protein S7"/>
    <property type="match status" value="1"/>
</dbReference>
<dbReference type="AlphaFoldDB" id="A0A835Y477"/>
<sequence>MAGLLVSRSLAAALASVERRAGVLLAGRQTEAAAYCVGACGPSTSGTGPAFSAAYGTHRTYSSEAGSSKDASGAPPAAEDSAPTSTAPPSTSAPAAALAEELRRSSPTGRLLDLFAPPPGGRRGPSAGPLTKPTPLSPAAAEAAAAEAEAAAAAEASDVIRVVMRAVENCKPLMKVQQSKAGTKIVYVPKPLAPTQSTQFAVKWILQAAAKRHDAAPGAKGRGGRGLSMAECVAAELLLAFQRKGGARARRDEVHKLALDNRSNLRARSNS</sequence>
<evidence type="ECO:0000256" key="1">
    <source>
        <dbReference type="ARBA" id="ARBA00007151"/>
    </source>
</evidence>
<evidence type="ECO:0000313" key="6">
    <source>
        <dbReference type="EMBL" id="KAG2493821.1"/>
    </source>
</evidence>
<evidence type="ECO:0000256" key="3">
    <source>
        <dbReference type="ARBA" id="ARBA00023274"/>
    </source>
</evidence>
<dbReference type="InterPro" id="IPR036823">
    <property type="entry name" value="Ribosomal_uS7_dom_sf"/>
</dbReference>
<proteinExistence type="inferred from homology"/>
<feature type="compositionally biased region" description="Polar residues" evidence="4">
    <location>
        <begin position="61"/>
        <end position="70"/>
    </location>
</feature>
<dbReference type="InterPro" id="IPR023798">
    <property type="entry name" value="Ribosomal_uS7_dom"/>
</dbReference>
<dbReference type="Pfam" id="PF00177">
    <property type="entry name" value="Ribosomal_S7"/>
    <property type="match status" value="1"/>
</dbReference>
<comment type="similarity">
    <text evidence="1">Belongs to the universal ribosomal protein uS7 family.</text>
</comment>
<reference evidence="6" key="1">
    <citation type="journal article" date="2020" name="bioRxiv">
        <title>Comparative genomics of Chlamydomonas.</title>
        <authorList>
            <person name="Craig R.J."/>
            <person name="Hasan A.R."/>
            <person name="Ness R.W."/>
            <person name="Keightley P.D."/>
        </authorList>
    </citation>
    <scope>NUCLEOTIDE SEQUENCE</scope>
    <source>
        <strain evidence="6">CCAP 11/70</strain>
    </source>
</reference>
<dbReference type="PANTHER" id="PTHR11205">
    <property type="entry name" value="RIBOSOMAL PROTEIN S7"/>
    <property type="match status" value="1"/>
</dbReference>
<protein>
    <recommendedName>
        <fullName evidence="5">Small ribosomal subunit protein uS7 domain-containing protein</fullName>
    </recommendedName>
</protein>
<keyword evidence="3" id="KW-0687">Ribonucleoprotein</keyword>
<dbReference type="GO" id="GO:1990904">
    <property type="term" value="C:ribonucleoprotein complex"/>
    <property type="evidence" value="ECO:0007669"/>
    <property type="project" value="UniProtKB-KW"/>
</dbReference>
<dbReference type="GO" id="GO:0005840">
    <property type="term" value="C:ribosome"/>
    <property type="evidence" value="ECO:0007669"/>
    <property type="project" value="UniProtKB-KW"/>
</dbReference>
<dbReference type="Proteomes" id="UP000612055">
    <property type="component" value="Unassembled WGS sequence"/>
</dbReference>
<keyword evidence="2" id="KW-0689">Ribosomal protein</keyword>
<organism evidence="6 7">
    <name type="scientific">Edaphochlamys debaryana</name>
    <dbReference type="NCBI Taxonomy" id="47281"/>
    <lineage>
        <taxon>Eukaryota</taxon>
        <taxon>Viridiplantae</taxon>
        <taxon>Chlorophyta</taxon>
        <taxon>core chlorophytes</taxon>
        <taxon>Chlorophyceae</taxon>
        <taxon>CS clade</taxon>
        <taxon>Chlamydomonadales</taxon>
        <taxon>Chlamydomonadales incertae sedis</taxon>
        <taxon>Edaphochlamys</taxon>
    </lineage>
</organism>
<feature type="compositionally biased region" description="Low complexity" evidence="4">
    <location>
        <begin position="74"/>
        <end position="99"/>
    </location>
</feature>
<evidence type="ECO:0000313" key="7">
    <source>
        <dbReference type="Proteomes" id="UP000612055"/>
    </source>
</evidence>